<sequence length="303" mass="33262">MAMARQSGSRRGSKNENDKEEEETENNGYIQVFVKPLEQGNCNLFFSWLGLSNVNLTAHQLVVVYGSAAVVCTLVLYQLLRCDVGFLFGRLCALLVPMFSILCAFYWLALYFRRTWSNTSVYLLFSSCFVGEIFAQVFFRDWGESAVGGGSASGIIISSSSSTSSVVDDVAAVNHATQPLVIVCVLLSISLASVFSSLDTTHSATVILLVSFTRFLACSMLTDLPISLRTHLGYACGFAGILVARYMETVLKPPIQHFVTHDGKIPVIKRRRSSSSSTHTFSAHRSTRRTSLPALIQKSQVGR</sequence>
<keyword evidence="2" id="KW-0812">Transmembrane</keyword>
<feature type="transmembrane region" description="Helical" evidence="2">
    <location>
        <begin position="180"/>
        <end position="198"/>
    </location>
</feature>
<dbReference type="EMBL" id="PZQS01000006">
    <property type="protein sequence ID" value="PVD28981.1"/>
    <property type="molecule type" value="Genomic_DNA"/>
</dbReference>
<keyword evidence="4" id="KW-1185">Reference proteome</keyword>
<dbReference type="Proteomes" id="UP000245119">
    <property type="component" value="Linkage Group LG6"/>
</dbReference>
<name>A0A2T7P6F4_POMCA</name>
<reference evidence="3 4" key="1">
    <citation type="submission" date="2018-04" db="EMBL/GenBank/DDBJ databases">
        <title>The genome of golden apple snail Pomacea canaliculata provides insight into stress tolerance and invasive adaptation.</title>
        <authorList>
            <person name="Liu C."/>
            <person name="Liu B."/>
            <person name="Ren Y."/>
            <person name="Zhang Y."/>
            <person name="Wang H."/>
            <person name="Li S."/>
            <person name="Jiang F."/>
            <person name="Yin L."/>
            <person name="Zhang G."/>
            <person name="Qian W."/>
            <person name="Fan W."/>
        </authorList>
    </citation>
    <scope>NUCLEOTIDE SEQUENCE [LARGE SCALE GENOMIC DNA]</scope>
    <source>
        <strain evidence="3">SZHN2017</strain>
        <tissue evidence="3">Muscle</tissue>
    </source>
</reference>
<organism evidence="3 4">
    <name type="scientific">Pomacea canaliculata</name>
    <name type="common">Golden apple snail</name>
    <dbReference type="NCBI Taxonomy" id="400727"/>
    <lineage>
        <taxon>Eukaryota</taxon>
        <taxon>Metazoa</taxon>
        <taxon>Spiralia</taxon>
        <taxon>Lophotrochozoa</taxon>
        <taxon>Mollusca</taxon>
        <taxon>Gastropoda</taxon>
        <taxon>Caenogastropoda</taxon>
        <taxon>Architaenioglossa</taxon>
        <taxon>Ampullarioidea</taxon>
        <taxon>Ampullariidae</taxon>
        <taxon>Pomacea</taxon>
    </lineage>
</organism>
<protein>
    <submittedName>
        <fullName evidence="3">Uncharacterized protein</fullName>
    </submittedName>
</protein>
<accession>A0A2T7P6F4</accession>
<dbReference type="STRING" id="400727.A0A2T7P6F4"/>
<dbReference type="AlphaFoldDB" id="A0A2T7P6F4"/>
<feature type="transmembrane region" description="Helical" evidence="2">
    <location>
        <begin position="86"/>
        <end position="109"/>
    </location>
</feature>
<proteinExistence type="predicted"/>
<evidence type="ECO:0000313" key="4">
    <source>
        <dbReference type="Proteomes" id="UP000245119"/>
    </source>
</evidence>
<evidence type="ECO:0000313" key="3">
    <source>
        <dbReference type="EMBL" id="PVD28981.1"/>
    </source>
</evidence>
<feature type="compositionally biased region" description="Polar residues" evidence="1">
    <location>
        <begin position="1"/>
        <end position="10"/>
    </location>
</feature>
<evidence type="ECO:0000256" key="2">
    <source>
        <dbReference type="SAM" id="Phobius"/>
    </source>
</evidence>
<feature type="transmembrane region" description="Helical" evidence="2">
    <location>
        <begin position="61"/>
        <end position="80"/>
    </location>
</feature>
<dbReference type="OrthoDB" id="189220at2759"/>
<comment type="caution">
    <text evidence="3">The sequence shown here is derived from an EMBL/GenBank/DDBJ whole genome shotgun (WGS) entry which is preliminary data.</text>
</comment>
<feature type="region of interest" description="Disordered" evidence="1">
    <location>
        <begin position="1"/>
        <end position="25"/>
    </location>
</feature>
<keyword evidence="2" id="KW-1133">Transmembrane helix</keyword>
<evidence type="ECO:0000256" key="1">
    <source>
        <dbReference type="SAM" id="MobiDB-lite"/>
    </source>
</evidence>
<keyword evidence="2" id="KW-0472">Membrane</keyword>
<feature type="transmembrane region" description="Helical" evidence="2">
    <location>
        <begin position="121"/>
        <end position="139"/>
    </location>
</feature>
<gene>
    <name evidence="3" type="ORF">C0Q70_11578</name>
</gene>